<organism evidence="6 7">
    <name type="scientific">Ascobolus immersus RN42</name>
    <dbReference type="NCBI Taxonomy" id="1160509"/>
    <lineage>
        <taxon>Eukaryota</taxon>
        <taxon>Fungi</taxon>
        <taxon>Dikarya</taxon>
        <taxon>Ascomycota</taxon>
        <taxon>Pezizomycotina</taxon>
        <taxon>Pezizomycetes</taxon>
        <taxon>Pezizales</taxon>
        <taxon>Ascobolaceae</taxon>
        <taxon>Ascobolus</taxon>
    </lineage>
</organism>
<name>A0A3N4J0C4_ASCIM</name>
<dbReference type="PANTHER" id="PTHR12694">
    <property type="entry name" value="TRANSCRIPTION INITIATION FACTOR IIA SUBUNIT 1"/>
    <property type="match status" value="1"/>
</dbReference>
<evidence type="ECO:0000256" key="4">
    <source>
        <dbReference type="ARBA" id="ARBA00023242"/>
    </source>
</evidence>
<evidence type="ECO:0000256" key="1">
    <source>
        <dbReference type="ARBA" id="ARBA00004123"/>
    </source>
</evidence>
<evidence type="ECO:0000256" key="2">
    <source>
        <dbReference type="ARBA" id="ARBA00010059"/>
    </source>
</evidence>
<keyword evidence="4" id="KW-0539">Nucleus</keyword>
<evidence type="ECO:0000256" key="3">
    <source>
        <dbReference type="ARBA" id="ARBA00023163"/>
    </source>
</evidence>
<dbReference type="Gene3D" id="1.10.287.100">
    <property type="match status" value="1"/>
</dbReference>
<dbReference type="OrthoDB" id="6275927at2759"/>
<evidence type="ECO:0000313" key="7">
    <source>
        <dbReference type="Proteomes" id="UP000275078"/>
    </source>
</evidence>
<dbReference type="STRING" id="1160509.A0A3N4J0C4"/>
<dbReference type="InterPro" id="IPR009088">
    <property type="entry name" value="TFIIA_b-brl"/>
</dbReference>
<keyword evidence="3" id="KW-0804">Transcription</keyword>
<accession>A0A3N4J0C4</accession>
<dbReference type="GO" id="GO:0006367">
    <property type="term" value="P:transcription initiation at RNA polymerase II promoter"/>
    <property type="evidence" value="ECO:0007669"/>
    <property type="project" value="InterPro"/>
</dbReference>
<comment type="similarity">
    <text evidence="2">Belongs to the TFIIA subunit 1 family.</text>
</comment>
<gene>
    <name evidence="6" type="ORF">BJ508DRAFT_410852</name>
</gene>
<feature type="region of interest" description="Disordered" evidence="5">
    <location>
        <begin position="172"/>
        <end position="263"/>
    </location>
</feature>
<protein>
    <submittedName>
        <fullName evidence="6">Transcription factor IIA, alpha/beta subunit</fullName>
    </submittedName>
</protein>
<feature type="compositionally biased region" description="Basic and acidic residues" evidence="5">
    <location>
        <begin position="206"/>
        <end position="219"/>
    </location>
</feature>
<sequence length="307" mass="33921">MSNAAVGDVYQKIINDVLDSSGIDFEEAGVASVVLHELGAQWRKKLTDLRVATFPWDPAPQQPQPIPDNKKVNNSMQAKVKSEIPQQLPQQQQHMQHHPHQLVGGVHLKQEPNDQDGLGAINPNLAAMRAAQNIQMKYPTQEVPSGLQQVVAAGARPNGARPTGPGLMLPGSMGQSQIPQHDGASDIRPIPADEPAWRSNSGGVISREEADRIIERQMAEGRGMPQMDGPDDDDDEEDEDAINSDLDDPDEDDQGEAEDDEIPQIMLCTYEKVQRTKNKWKCVLKDGVLTVNGREYVFRKANGEYEW</sequence>
<dbReference type="SUPFAM" id="SSF47396">
    <property type="entry name" value="Transcription factor IIA (TFIIA), alpha-helical domain"/>
    <property type="match status" value="1"/>
</dbReference>
<dbReference type="Pfam" id="PF03153">
    <property type="entry name" value="TFIIA"/>
    <property type="match status" value="1"/>
</dbReference>
<dbReference type="Gene3D" id="2.30.18.10">
    <property type="entry name" value="Transcription factor IIA (TFIIA), beta-barrel domain"/>
    <property type="match status" value="1"/>
</dbReference>
<reference evidence="6 7" key="1">
    <citation type="journal article" date="2018" name="Nat. Ecol. Evol.">
        <title>Pezizomycetes genomes reveal the molecular basis of ectomycorrhizal truffle lifestyle.</title>
        <authorList>
            <person name="Murat C."/>
            <person name="Payen T."/>
            <person name="Noel B."/>
            <person name="Kuo A."/>
            <person name="Morin E."/>
            <person name="Chen J."/>
            <person name="Kohler A."/>
            <person name="Krizsan K."/>
            <person name="Balestrini R."/>
            <person name="Da Silva C."/>
            <person name="Montanini B."/>
            <person name="Hainaut M."/>
            <person name="Levati E."/>
            <person name="Barry K.W."/>
            <person name="Belfiori B."/>
            <person name="Cichocki N."/>
            <person name="Clum A."/>
            <person name="Dockter R.B."/>
            <person name="Fauchery L."/>
            <person name="Guy J."/>
            <person name="Iotti M."/>
            <person name="Le Tacon F."/>
            <person name="Lindquist E.A."/>
            <person name="Lipzen A."/>
            <person name="Malagnac F."/>
            <person name="Mello A."/>
            <person name="Molinier V."/>
            <person name="Miyauchi S."/>
            <person name="Poulain J."/>
            <person name="Riccioni C."/>
            <person name="Rubini A."/>
            <person name="Sitrit Y."/>
            <person name="Splivallo R."/>
            <person name="Traeger S."/>
            <person name="Wang M."/>
            <person name="Zifcakova L."/>
            <person name="Wipf D."/>
            <person name="Zambonelli A."/>
            <person name="Paolocci F."/>
            <person name="Nowrousian M."/>
            <person name="Ottonello S."/>
            <person name="Baldrian P."/>
            <person name="Spatafora J.W."/>
            <person name="Henrissat B."/>
            <person name="Nagy L.G."/>
            <person name="Aury J.M."/>
            <person name="Wincker P."/>
            <person name="Grigoriev I.V."/>
            <person name="Bonfante P."/>
            <person name="Martin F.M."/>
        </authorList>
    </citation>
    <scope>NUCLEOTIDE SEQUENCE [LARGE SCALE GENOMIC DNA]</scope>
    <source>
        <strain evidence="6 7">RN42</strain>
    </source>
</reference>
<comment type="subcellular location">
    <subcellularLocation>
        <location evidence="1">Nucleus</location>
    </subcellularLocation>
</comment>
<dbReference type="SMART" id="SM01371">
    <property type="entry name" value="TFIIA"/>
    <property type="match status" value="1"/>
</dbReference>
<dbReference type="FunFam" id="2.30.18.10:FF:000006">
    <property type="entry name" value="Transcription factor TFIIA complex subunit Toa1"/>
    <property type="match status" value="1"/>
</dbReference>
<dbReference type="InterPro" id="IPR004855">
    <property type="entry name" value="TFIIA_asu/bsu"/>
</dbReference>
<dbReference type="CDD" id="cd07976">
    <property type="entry name" value="TFIIA_alpha_beta_like"/>
    <property type="match status" value="1"/>
</dbReference>
<dbReference type="Proteomes" id="UP000275078">
    <property type="component" value="Unassembled WGS sequence"/>
</dbReference>
<dbReference type="GO" id="GO:0005672">
    <property type="term" value="C:transcription factor TFIIA complex"/>
    <property type="evidence" value="ECO:0007669"/>
    <property type="project" value="InterPro"/>
</dbReference>
<dbReference type="PANTHER" id="PTHR12694:SF8">
    <property type="entry name" value="TRANSCRIPTION INITIATION FACTOR IIA SUBUNIT 1"/>
    <property type="match status" value="1"/>
</dbReference>
<dbReference type="SUPFAM" id="SSF50784">
    <property type="entry name" value="Transcription factor IIA (TFIIA), beta-barrel domain"/>
    <property type="match status" value="1"/>
</dbReference>
<evidence type="ECO:0000256" key="5">
    <source>
        <dbReference type="SAM" id="MobiDB-lite"/>
    </source>
</evidence>
<proteinExistence type="inferred from homology"/>
<dbReference type="AlphaFoldDB" id="A0A3N4J0C4"/>
<keyword evidence="7" id="KW-1185">Reference proteome</keyword>
<feature type="compositionally biased region" description="Acidic residues" evidence="5">
    <location>
        <begin position="229"/>
        <end position="262"/>
    </location>
</feature>
<evidence type="ECO:0000313" key="6">
    <source>
        <dbReference type="EMBL" id="RPA87344.1"/>
    </source>
</evidence>
<dbReference type="EMBL" id="ML119647">
    <property type="protein sequence ID" value="RPA87344.1"/>
    <property type="molecule type" value="Genomic_DNA"/>
</dbReference>